<keyword evidence="6 9" id="KW-0863">Zinc-finger</keyword>
<evidence type="ECO:0000256" key="9">
    <source>
        <dbReference type="PROSITE-ProRule" id="PRU00175"/>
    </source>
</evidence>
<evidence type="ECO:0000256" key="8">
    <source>
        <dbReference type="ARBA" id="ARBA00022833"/>
    </source>
</evidence>
<dbReference type="SMART" id="SM00184">
    <property type="entry name" value="RING"/>
    <property type="match status" value="1"/>
</dbReference>
<keyword evidence="5" id="KW-0479">Metal-binding</keyword>
<evidence type="ECO:0000256" key="10">
    <source>
        <dbReference type="SAM" id="MobiDB-lite"/>
    </source>
</evidence>
<dbReference type="PANTHER" id="PTHR22937">
    <property type="entry name" value="E3 UBIQUITIN-PROTEIN LIGASE RNF165"/>
    <property type="match status" value="1"/>
</dbReference>
<dbReference type="InterPro" id="IPR013083">
    <property type="entry name" value="Znf_RING/FYVE/PHD"/>
</dbReference>
<evidence type="ECO:0000256" key="2">
    <source>
        <dbReference type="ARBA" id="ARBA00004906"/>
    </source>
</evidence>
<evidence type="ECO:0000256" key="4">
    <source>
        <dbReference type="ARBA" id="ARBA00022679"/>
    </source>
</evidence>
<dbReference type="Proteomes" id="UP001454036">
    <property type="component" value="Unassembled WGS sequence"/>
</dbReference>
<evidence type="ECO:0000256" key="3">
    <source>
        <dbReference type="ARBA" id="ARBA00012483"/>
    </source>
</evidence>
<accession>A0AAV3P4L4</accession>
<keyword evidence="12" id="KW-0436">Ligase</keyword>
<dbReference type="Gene3D" id="3.30.40.10">
    <property type="entry name" value="Zinc/RING finger domain, C3HC4 (zinc finger)"/>
    <property type="match status" value="1"/>
</dbReference>
<dbReference type="GO" id="GO:0008270">
    <property type="term" value="F:zinc ion binding"/>
    <property type="evidence" value="ECO:0007669"/>
    <property type="project" value="UniProtKB-KW"/>
</dbReference>
<evidence type="ECO:0000256" key="7">
    <source>
        <dbReference type="ARBA" id="ARBA00022786"/>
    </source>
</evidence>
<dbReference type="FunFam" id="3.30.40.10:FF:000309">
    <property type="entry name" value="E3 ubiquitin-protein ligase MBR2"/>
    <property type="match status" value="1"/>
</dbReference>
<dbReference type="GO" id="GO:0016874">
    <property type="term" value="F:ligase activity"/>
    <property type="evidence" value="ECO:0007669"/>
    <property type="project" value="UniProtKB-KW"/>
</dbReference>
<proteinExistence type="predicted"/>
<dbReference type="GO" id="GO:0010228">
    <property type="term" value="P:vegetative to reproductive phase transition of meristem"/>
    <property type="evidence" value="ECO:0007669"/>
    <property type="project" value="UniProtKB-ARBA"/>
</dbReference>
<protein>
    <recommendedName>
        <fullName evidence="3">RING-type E3 ubiquitin transferase</fullName>
        <ecNumber evidence="3">2.3.2.27</ecNumber>
    </recommendedName>
</protein>
<feature type="region of interest" description="Disordered" evidence="10">
    <location>
        <begin position="428"/>
        <end position="460"/>
    </location>
</feature>
<dbReference type="GO" id="GO:0061630">
    <property type="term" value="F:ubiquitin protein ligase activity"/>
    <property type="evidence" value="ECO:0007669"/>
    <property type="project" value="UniProtKB-EC"/>
</dbReference>
<comment type="pathway">
    <text evidence="2">Protein modification; protein ubiquitination.</text>
</comment>
<keyword evidence="8" id="KW-0862">Zinc</keyword>
<evidence type="ECO:0000256" key="6">
    <source>
        <dbReference type="ARBA" id="ARBA00022771"/>
    </source>
</evidence>
<dbReference type="AlphaFoldDB" id="A0AAV3P4L4"/>
<dbReference type="EMBL" id="BAABME010000715">
    <property type="protein sequence ID" value="GAA0144918.1"/>
    <property type="molecule type" value="Genomic_DNA"/>
</dbReference>
<feature type="domain" description="RING-type" evidence="11">
    <location>
        <begin position="640"/>
        <end position="681"/>
    </location>
</feature>
<evidence type="ECO:0000259" key="11">
    <source>
        <dbReference type="PROSITE" id="PS50089"/>
    </source>
</evidence>
<reference evidence="12 13" key="1">
    <citation type="submission" date="2024-01" db="EMBL/GenBank/DDBJ databases">
        <title>The complete chloroplast genome sequence of Lithospermum erythrorhizon: insights into the phylogenetic relationship among Boraginaceae species and the maternal lineages of purple gromwells.</title>
        <authorList>
            <person name="Okada T."/>
            <person name="Watanabe K."/>
        </authorList>
    </citation>
    <scope>NUCLEOTIDE SEQUENCE [LARGE SCALE GENOMIC DNA]</scope>
</reference>
<name>A0AAV3P4L4_LITER</name>
<dbReference type="InterPro" id="IPR001841">
    <property type="entry name" value="Znf_RING"/>
</dbReference>
<dbReference type="PANTHER" id="PTHR22937:SF224">
    <property type="entry name" value="E3 UBIQUITIN-PROTEIN LIGASE MBR1-RELATED"/>
    <property type="match status" value="1"/>
</dbReference>
<dbReference type="GO" id="GO:0043161">
    <property type="term" value="P:proteasome-mediated ubiquitin-dependent protein catabolic process"/>
    <property type="evidence" value="ECO:0007669"/>
    <property type="project" value="UniProtKB-ARBA"/>
</dbReference>
<comment type="caution">
    <text evidence="12">The sequence shown here is derived from an EMBL/GenBank/DDBJ whole genome shotgun (WGS) entry which is preliminary data.</text>
</comment>
<dbReference type="EC" id="2.3.2.27" evidence="3"/>
<dbReference type="InterPro" id="IPR045191">
    <property type="entry name" value="MBR1/2-like"/>
</dbReference>
<evidence type="ECO:0000313" key="13">
    <source>
        <dbReference type="Proteomes" id="UP001454036"/>
    </source>
</evidence>
<evidence type="ECO:0000256" key="1">
    <source>
        <dbReference type="ARBA" id="ARBA00000900"/>
    </source>
</evidence>
<evidence type="ECO:0000256" key="5">
    <source>
        <dbReference type="ARBA" id="ARBA00022723"/>
    </source>
</evidence>
<feature type="region of interest" description="Disordered" evidence="10">
    <location>
        <begin position="1"/>
        <end position="36"/>
    </location>
</feature>
<gene>
    <name evidence="12" type="ORF">LIER_05237</name>
</gene>
<feature type="compositionally biased region" description="Polar residues" evidence="10">
    <location>
        <begin position="1"/>
        <end position="33"/>
    </location>
</feature>
<comment type="catalytic activity">
    <reaction evidence="1">
        <text>S-ubiquitinyl-[E2 ubiquitin-conjugating enzyme]-L-cysteine + [acceptor protein]-L-lysine = [E2 ubiquitin-conjugating enzyme]-L-cysteine + N(6)-ubiquitinyl-[acceptor protein]-L-lysine.</text>
        <dbReference type="EC" id="2.3.2.27"/>
    </reaction>
</comment>
<evidence type="ECO:0000313" key="12">
    <source>
        <dbReference type="EMBL" id="GAA0144918.1"/>
    </source>
</evidence>
<dbReference type="PROSITE" id="PS50089">
    <property type="entry name" value="ZF_RING_2"/>
    <property type="match status" value="1"/>
</dbReference>
<sequence>MDPQSCWNRMMNPSQGQPSDCVVSSSNGSTPYMNSARHEGHASSGWNLCESSSSGACDLINQNNSINDCARAALVLGERRYEFSGNLSFSSLNDNLHTEQIASGSSLMQSTSVPSDLTTNLEFAGTNSDRNNDDDCQVIECGNSFRFGSSSELLSGTSSYSHNFAVIPSENGMYAVEGAGGRPNSSLGGRHLSCKRKMREPSFGQSSGSGSSNYGQNGGSSLCQGTAIYHNAATSMPVAPGNNIGINSEESYPRLGLSIGEAASDCPLFLSTSESAERSRTNFRLRINTSQQQDGEPVTFSCTQSASGTSNVLSAQHSLRVPPITNSFVLGPSNVAGNVSLQRPTVSSLRRNSQSRRTRASISRAANPSSAISGDGVSLQYEEPYLRSVPGVVSQHPMFIPATEIGCSSQNPGNWSLAAKNVGTTGSVASSSHGGSRVGFNSHAPPFVPHHHSPHPSRLPEYAPLSLTTPPGIGSRNQNTSHTPIHFGPNSSLPEIAFPSMSANHGHDRFHTMSSILLERQLGSNVRTPYPSRGLAASSQERSRLVSEIRNVLDRMRRGEALRVEDLMILDQSGFFGMPELHDRHRDMRLDVDNMSYEELLALEERIGNVCTGLSEESISSRLKKRKYAHVTTEVEKEPCCICQDEYDDGEDLGILECGHEFHSGCIKQWLMHKNLCPICKTTGLN</sequence>
<feature type="region of interest" description="Disordered" evidence="10">
    <location>
        <begin position="344"/>
        <end position="373"/>
    </location>
</feature>
<dbReference type="Pfam" id="PF13639">
    <property type="entry name" value="zf-RING_2"/>
    <property type="match status" value="1"/>
</dbReference>
<organism evidence="12 13">
    <name type="scientific">Lithospermum erythrorhizon</name>
    <name type="common">Purple gromwell</name>
    <name type="synonym">Lithospermum officinale var. erythrorhizon</name>
    <dbReference type="NCBI Taxonomy" id="34254"/>
    <lineage>
        <taxon>Eukaryota</taxon>
        <taxon>Viridiplantae</taxon>
        <taxon>Streptophyta</taxon>
        <taxon>Embryophyta</taxon>
        <taxon>Tracheophyta</taxon>
        <taxon>Spermatophyta</taxon>
        <taxon>Magnoliopsida</taxon>
        <taxon>eudicotyledons</taxon>
        <taxon>Gunneridae</taxon>
        <taxon>Pentapetalae</taxon>
        <taxon>asterids</taxon>
        <taxon>lamiids</taxon>
        <taxon>Boraginales</taxon>
        <taxon>Boraginaceae</taxon>
        <taxon>Boraginoideae</taxon>
        <taxon>Lithospermeae</taxon>
        <taxon>Lithospermum</taxon>
    </lineage>
</organism>
<dbReference type="SUPFAM" id="SSF57850">
    <property type="entry name" value="RING/U-box"/>
    <property type="match status" value="1"/>
</dbReference>
<keyword evidence="7" id="KW-0833">Ubl conjugation pathway</keyword>
<keyword evidence="4" id="KW-0808">Transferase</keyword>
<keyword evidence="13" id="KW-1185">Reference proteome</keyword>